<evidence type="ECO:0000256" key="5">
    <source>
        <dbReference type="ARBA" id="ARBA00022723"/>
    </source>
</evidence>
<evidence type="ECO:0000256" key="8">
    <source>
        <dbReference type="ARBA" id="ARBA00022833"/>
    </source>
</evidence>
<evidence type="ECO:0000256" key="6">
    <source>
        <dbReference type="ARBA" id="ARBA00022771"/>
    </source>
</evidence>
<dbReference type="Proteomes" id="UP000607653">
    <property type="component" value="Unassembled WGS sequence"/>
</dbReference>
<dbReference type="GO" id="GO:0008270">
    <property type="term" value="F:zinc ion binding"/>
    <property type="evidence" value="ECO:0007669"/>
    <property type="project" value="UniProtKB-KW"/>
</dbReference>
<comment type="caution">
    <text evidence="14">The sequence shown here is derived from an EMBL/GenBank/DDBJ whole genome shotgun (WGS) entry which is preliminary data.</text>
</comment>
<keyword evidence="10 13" id="KW-0472">Membrane</keyword>
<dbReference type="GO" id="GO:0016020">
    <property type="term" value="C:membrane"/>
    <property type="evidence" value="ECO:0007669"/>
    <property type="project" value="UniProtKB-SubCell"/>
</dbReference>
<dbReference type="PANTHER" id="PTHR45768">
    <property type="entry name" value="E3 UBIQUITIN-PROTEIN LIGASE RNF13-LIKE"/>
    <property type="match status" value="1"/>
</dbReference>
<keyword evidence="9 13" id="KW-1133">Transmembrane helix</keyword>
<comment type="pathway">
    <text evidence="2">Protein modification; protein ubiquitination.</text>
</comment>
<feature type="compositionally biased region" description="Polar residues" evidence="12">
    <location>
        <begin position="155"/>
        <end position="168"/>
    </location>
</feature>
<keyword evidence="7" id="KW-0833">Ubl conjugation pathway</keyword>
<keyword evidence="4 13" id="KW-0812">Transmembrane</keyword>
<feature type="region of interest" description="Disordered" evidence="12">
    <location>
        <begin position="155"/>
        <end position="209"/>
    </location>
</feature>
<dbReference type="EMBL" id="DUZY01000001">
    <property type="protein sequence ID" value="DAD24779.1"/>
    <property type="molecule type" value="Genomic_DNA"/>
</dbReference>
<evidence type="ECO:0000256" key="13">
    <source>
        <dbReference type="SAM" id="Phobius"/>
    </source>
</evidence>
<evidence type="ECO:0000256" key="1">
    <source>
        <dbReference type="ARBA" id="ARBA00004167"/>
    </source>
</evidence>
<evidence type="ECO:0000256" key="3">
    <source>
        <dbReference type="ARBA" id="ARBA00022679"/>
    </source>
</evidence>
<reference evidence="14 15" key="1">
    <citation type="journal article" date="2020" name="Mol. Biol. Evol.">
        <title>Distinct Expression and Methylation Patterns for Genes with Different Fates following a Single Whole-Genome Duplication in Flowering Plants.</title>
        <authorList>
            <person name="Shi T."/>
            <person name="Rahmani R.S."/>
            <person name="Gugger P.F."/>
            <person name="Wang M."/>
            <person name="Li H."/>
            <person name="Zhang Y."/>
            <person name="Li Z."/>
            <person name="Wang Q."/>
            <person name="Van de Peer Y."/>
            <person name="Marchal K."/>
            <person name="Chen J."/>
        </authorList>
    </citation>
    <scope>NUCLEOTIDE SEQUENCE [LARGE SCALE GENOMIC DNA]</scope>
    <source>
        <tissue evidence="14">Leaf</tissue>
    </source>
</reference>
<evidence type="ECO:0000256" key="7">
    <source>
        <dbReference type="ARBA" id="ARBA00022786"/>
    </source>
</evidence>
<feature type="compositionally biased region" description="Basic and acidic residues" evidence="12">
    <location>
        <begin position="185"/>
        <end position="195"/>
    </location>
</feature>
<dbReference type="AlphaFoldDB" id="A0A822Y0I1"/>
<evidence type="ECO:0000256" key="10">
    <source>
        <dbReference type="ARBA" id="ARBA00023136"/>
    </source>
</evidence>
<evidence type="ECO:0008006" key="16">
    <source>
        <dbReference type="Google" id="ProtNLM"/>
    </source>
</evidence>
<gene>
    <name evidence="14" type="ORF">HUJ06_026243</name>
</gene>
<evidence type="ECO:0000313" key="15">
    <source>
        <dbReference type="Proteomes" id="UP000607653"/>
    </source>
</evidence>
<evidence type="ECO:0000256" key="2">
    <source>
        <dbReference type="ARBA" id="ARBA00004906"/>
    </source>
</evidence>
<accession>A0A822Y0I1</accession>
<evidence type="ECO:0000256" key="11">
    <source>
        <dbReference type="ARBA" id="ARBA00024209"/>
    </source>
</evidence>
<evidence type="ECO:0000256" key="9">
    <source>
        <dbReference type="ARBA" id="ARBA00022989"/>
    </source>
</evidence>
<keyword evidence="15" id="KW-1185">Reference proteome</keyword>
<protein>
    <recommendedName>
        <fullName evidence="16">E3 ubiquitin-protein ligase ATL41-like</fullName>
    </recommendedName>
</protein>
<evidence type="ECO:0000256" key="12">
    <source>
        <dbReference type="SAM" id="MobiDB-lite"/>
    </source>
</evidence>
<dbReference type="PANTHER" id="PTHR45768:SF34">
    <property type="entry name" value="RING-H2 FINGER PROTEIN ATL64"/>
    <property type="match status" value="1"/>
</dbReference>
<feature type="transmembrane region" description="Helical" evidence="13">
    <location>
        <begin position="28"/>
        <end position="50"/>
    </location>
</feature>
<keyword evidence="6" id="KW-0863">Zinc-finger</keyword>
<comment type="similarity">
    <text evidence="11">Belongs to the RING-type zinc finger family. ATL subfamily.</text>
</comment>
<proteinExistence type="inferred from homology"/>
<keyword evidence="5" id="KW-0479">Metal-binding</keyword>
<comment type="subcellular location">
    <subcellularLocation>
        <location evidence="1">Membrane</location>
        <topology evidence="1">Single-pass membrane protein</topology>
    </subcellularLocation>
</comment>
<evidence type="ECO:0000256" key="4">
    <source>
        <dbReference type="ARBA" id="ARBA00022692"/>
    </source>
</evidence>
<keyword evidence="8" id="KW-0862">Zinc</keyword>
<dbReference type="GO" id="GO:0016740">
    <property type="term" value="F:transferase activity"/>
    <property type="evidence" value="ECO:0007669"/>
    <property type="project" value="UniProtKB-KW"/>
</dbReference>
<keyword evidence="3" id="KW-0808">Transferase</keyword>
<evidence type="ECO:0000313" key="14">
    <source>
        <dbReference type="EMBL" id="DAD24779.1"/>
    </source>
</evidence>
<sequence length="209" mass="22713">MSATTSQNDVGHQNYYPYNYQMGMNGKIMLTAIISLLVVVALVVLLHIYARCILRRQARRQAILRRVNMSVAAQPYTREPPKRGLGQSVIDSLPTFAYKQIDPLNDSTTTECAVCLSILEGGEKPDQSGESSSVAASAVAVPPSAPAMDTLNSITTCSDGTPDSSAQASKVGASTSRLSSFRRMLSRERSDRRIQPCEQADGVEDLERQ</sequence>
<organism evidence="14 15">
    <name type="scientific">Nelumbo nucifera</name>
    <name type="common">Sacred lotus</name>
    <dbReference type="NCBI Taxonomy" id="4432"/>
    <lineage>
        <taxon>Eukaryota</taxon>
        <taxon>Viridiplantae</taxon>
        <taxon>Streptophyta</taxon>
        <taxon>Embryophyta</taxon>
        <taxon>Tracheophyta</taxon>
        <taxon>Spermatophyta</taxon>
        <taxon>Magnoliopsida</taxon>
        <taxon>Proteales</taxon>
        <taxon>Nelumbonaceae</taxon>
        <taxon>Nelumbo</taxon>
    </lineage>
</organism>
<feature type="compositionally biased region" description="Low complexity" evidence="12">
    <location>
        <begin position="174"/>
        <end position="183"/>
    </location>
</feature>
<name>A0A822Y0I1_NELNU</name>